<evidence type="ECO:0000313" key="2">
    <source>
        <dbReference type="EMBL" id="CAK7930218.1"/>
    </source>
</evidence>
<reference evidence="2" key="1">
    <citation type="submission" date="2024-01" db="EMBL/GenBank/DDBJ databases">
        <authorList>
            <person name="Webb A."/>
        </authorList>
    </citation>
    <scope>NUCLEOTIDE SEQUENCE</scope>
    <source>
        <strain evidence="2">Pm1</strain>
    </source>
</reference>
<evidence type="ECO:0000256" key="1">
    <source>
        <dbReference type="SAM" id="MobiDB-lite"/>
    </source>
</evidence>
<name>A0AAV1U988_9STRA</name>
<dbReference type="AlphaFoldDB" id="A0AAV1U988"/>
<organism evidence="2 3">
    <name type="scientific">Peronospora matthiolae</name>
    <dbReference type="NCBI Taxonomy" id="2874970"/>
    <lineage>
        <taxon>Eukaryota</taxon>
        <taxon>Sar</taxon>
        <taxon>Stramenopiles</taxon>
        <taxon>Oomycota</taxon>
        <taxon>Peronosporomycetes</taxon>
        <taxon>Peronosporales</taxon>
        <taxon>Peronosporaceae</taxon>
        <taxon>Peronospora</taxon>
    </lineage>
</organism>
<dbReference type="Proteomes" id="UP001162060">
    <property type="component" value="Unassembled WGS sequence"/>
</dbReference>
<feature type="region of interest" description="Disordered" evidence="1">
    <location>
        <begin position="25"/>
        <end position="56"/>
    </location>
</feature>
<feature type="compositionally biased region" description="Basic and acidic residues" evidence="1">
    <location>
        <begin position="37"/>
        <end position="56"/>
    </location>
</feature>
<protein>
    <submittedName>
        <fullName evidence="2">Uncharacterized protein</fullName>
    </submittedName>
</protein>
<dbReference type="EMBL" id="CAKLBY020000165">
    <property type="protein sequence ID" value="CAK7930218.1"/>
    <property type="molecule type" value="Genomic_DNA"/>
</dbReference>
<accession>A0AAV1U988</accession>
<gene>
    <name evidence="2" type="ORF">PM001_LOCUS15368</name>
</gene>
<evidence type="ECO:0000313" key="3">
    <source>
        <dbReference type="Proteomes" id="UP001162060"/>
    </source>
</evidence>
<sequence>MKDELPLPVAGVSILVEQLGAGISADDASARSRRTLRRDAHFDDTRLSSDERPARS</sequence>
<comment type="caution">
    <text evidence="2">The sequence shown here is derived from an EMBL/GenBank/DDBJ whole genome shotgun (WGS) entry which is preliminary data.</text>
</comment>
<proteinExistence type="predicted"/>